<feature type="region of interest" description="Disordered" evidence="1">
    <location>
        <begin position="151"/>
        <end position="173"/>
    </location>
</feature>
<sequence>RFGRPASRGEEQSGHRRPCDSGRFQKRRNGRRTRRHDHCRHPLRTLYLRYGKIVHTFKSWIYYIIRDVLNIAIFTSNTYYTLISFYRIKLRRLPGRKPSQPTIVLVPDAMSRLNGSWASRTDPDVSNAINHCRIEFRKSSNTRLLDSLGLEPNHKSNSSPAHHQLNLKPNSNS</sequence>
<feature type="region of interest" description="Disordered" evidence="1">
    <location>
        <begin position="1"/>
        <end position="36"/>
    </location>
</feature>
<name>A0A6H5HIK0_9HEMI</name>
<dbReference type="EMBL" id="CADCXU010030967">
    <property type="protein sequence ID" value="CAB0017218.1"/>
    <property type="molecule type" value="Genomic_DNA"/>
</dbReference>
<dbReference type="AlphaFoldDB" id="A0A6H5HIK0"/>
<reference evidence="2 3" key="1">
    <citation type="submission" date="2020-02" db="EMBL/GenBank/DDBJ databases">
        <authorList>
            <person name="Ferguson B K."/>
        </authorList>
    </citation>
    <scope>NUCLEOTIDE SEQUENCE [LARGE SCALE GENOMIC DNA]</scope>
</reference>
<dbReference type="Proteomes" id="UP000479000">
    <property type="component" value="Unassembled WGS sequence"/>
</dbReference>
<feature type="compositionally biased region" description="Polar residues" evidence="1">
    <location>
        <begin position="155"/>
        <end position="173"/>
    </location>
</feature>
<feature type="compositionally biased region" description="Basic and acidic residues" evidence="1">
    <location>
        <begin position="7"/>
        <end position="20"/>
    </location>
</feature>
<feature type="compositionally biased region" description="Basic residues" evidence="1">
    <location>
        <begin position="24"/>
        <end position="36"/>
    </location>
</feature>
<feature type="non-terminal residue" evidence="2">
    <location>
        <position position="1"/>
    </location>
</feature>
<accession>A0A6H5HIK0</accession>
<proteinExistence type="predicted"/>
<evidence type="ECO:0000313" key="3">
    <source>
        <dbReference type="Proteomes" id="UP000479000"/>
    </source>
</evidence>
<keyword evidence="3" id="KW-1185">Reference proteome</keyword>
<evidence type="ECO:0000256" key="1">
    <source>
        <dbReference type="SAM" id="MobiDB-lite"/>
    </source>
</evidence>
<evidence type="ECO:0000313" key="2">
    <source>
        <dbReference type="EMBL" id="CAB0017218.1"/>
    </source>
</evidence>
<gene>
    <name evidence="2" type="ORF">NTEN_LOCUS21259</name>
</gene>
<organism evidence="2 3">
    <name type="scientific">Nesidiocoris tenuis</name>
    <dbReference type="NCBI Taxonomy" id="355587"/>
    <lineage>
        <taxon>Eukaryota</taxon>
        <taxon>Metazoa</taxon>
        <taxon>Ecdysozoa</taxon>
        <taxon>Arthropoda</taxon>
        <taxon>Hexapoda</taxon>
        <taxon>Insecta</taxon>
        <taxon>Pterygota</taxon>
        <taxon>Neoptera</taxon>
        <taxon>Paraneoptera</taxon>
        <taxon>Hemiptera</taxon>
        <taxon>Heteroptera</taxon>
        <taxon>Panheteroptera</taxon>
        <taxon>Cimicomorpha</taxon>
        <taxon>Miridae</taxon>
        <taxon>Dicyphina</taxon>
        <taxon>Nesidiocoris</taxon>
    </lineage>
</organism>
<protein>
    <submittedName>
        <fullName evidence="2">Uncharacterized protein</fullName>
    </submittedName>
</protein>